<keyword evidence="3" id="KW-1185">Reference proteome</keyword>
<feature type="region of interest" description="Disordered" evidence="1">
    <location>
        <begin position="32"/>
        <end position="114"/>
    </location>
</feature>
<evidence type="ECO:0000256" key="1">
    <source>
        <dbReference type="SAM" id="MobiDB-lite"/>
    </source>
</evidence>
<dbReference type="EMBL" id="LN890530">
    <property type="protein sequence ID" value="CUS22603.1"/>
    <property type="molecule type" value="Genomic_DNA"/>
</dbReference>
<sequence>MYRLTARGPRPVVSPRHVIACPRAHVLDDLLRTPVPSRPRPMSSGPLTSSWDKVTNPRVPGEHTPTTSHPNTSRTTHASEPLGILPVPTRQHSSGFRRRNRDPRGSASCPRDSVWSFPAAPPIRGSMGAASSYSLTTQNTPFLGPGASGAISCSSFCAPVANSTLLDLQHSAGPTLIMRRD</sequence>
<proteinExistence type="predicted"/>
<gene>
    <name evidence="2" type="ORF">LAQU0_S06e01772g</name>
</gene>
<accession>A0A0P1KS25</accession>
<feature type="compositionally biased region" description="Polar residues" evidence="1">
    <location>
        <begin position="64"/>
        <end position="78"/>
    </location>
</feature>
<organism evidence="2 3">
    <name type="scientific">Lachancea quebecensis</name>
    <dbReference type="NCBI Taxonomy" id="1654605"/>
    <lineage>
        <taxon>Eukaryota</taxon>
        <taxon>Fungi</taxon>
        <taxon>Dikarya</taxon>
        <taxon>Ascomycota</taxon>
        <taxon>Saccharomycotina</taxon>
        <taxon>Saccharomycetes</taxon>
        <taxon>Saccharomycetales</taxon>
        <taxon>Saccharomycetaceae</taxon>
        <taxon>Lachancea</taxon>
    </lineage>
</organism>
<evidence type="ECO:0000313" key="3">
    <source>
        <dbReference type="Proteomes" id="UP000236544"/>
    </source>
</evidence>
<protein>
    <submittedName>
        <fullName evidence="2">LAQU0S06e01772g1_1</fullName>
    </submittedName>
</protein>
<evidence type="ECO:0000313" key="2">
    <source>
        <dbReference type="EMBL" id="CUS22603.1"/>
    </source>
</evidence>
<name>A0A0P1KS25_9SACH</name>
<reference evidence="3" key="1">
    <citation type="submission" date="2015-10" db="EMBL/GenBank/DDBJ databases">
        <authorList>
            <person name="Devillers H."/>
        </authorList>
    </citation>
    <scope>NUCLEOTIDE SEQUENCE [LARGE SCALE GENOMIC DNA]</scope>
</reference>
<dbReference type="Proteomes" id="UP000236544">
    <property type="component" value="Unassembled WGS sequence"/>
</dbReference>
<dbReference type="AlphaFoldDB" id="A0A0P1KS25"/>